<dbReference type="EMBL" id="CM023473">
    <property type="protein sequence ID" value="KAH7954862.1"/>
    <property type="molecule type" value="Genomic_DNA"/>
</dbReference>
<dbReference type="Proteomes" id="UP000821865">
    <property type="component" value="Chromosome 4"/>
</dbReference>
<proteinExistence type="predicted"/>
<comment type="caution">
    <text evidence="1">The sequence shown here is derived from an EMBL/GenBank/DDBJ whole genome shotgun (WGS) entry which is preliminary data.</text>
</comment>
<keyword evidence="2" id="KW-1185">Reference proteome</keyword>
<sequence length="452" mass="47189">MVNQTANAHDVGPVFAVQPTPTDIAVPVGEPVGALTNDTTTTPGVTIIVTTAAPQYGRVAGYGQCPSPIKRQDVHKLAGEGEFPWSPWTQGVVLGAFFYGYAATQMPGGWLAGHVGGKWPFGLGLLGTALGSLVTPAAARVAHSSSSPDAGAAALVAVRVLEGLGEGVTYPAMFSMVAEWAPPHERGSLLAVAYVGANVGAILAMPMTAMLCDTIGWEAAFYVFGLVGCAYFVLYSWRVRSTPEEDPWISDSEYDYIAIGRTARPLPPLQAKTMEAGSADLLNAKDGTKCDTPWFQLLTSVPLWALTASRFACLWGQFTVLTGLPTYLSAVLHMPLAKSGLINAAMFGAQSVGMLAGGLLSDRLRRKGHLSTTLIRKLFQTAALTGSGLLLALVPWAGCNHTPVACLLVLAMGVYGLAAGGATPALVDMAPAHAAPAISVFIPRQHMADSEV</sequence>
<gene>
    <name evidence="1" type="ORF">HPB49_022325</name>
</gene>
<reference evidence="1" key="1">
    <citation type="submission" date="2020-05" db="EMBL/GenBank/DDBJ databases">
        <title>Large-scale comparative analyses of tick genomes elucidate their genetic diversity and vector capacities.</title>
        <authorList>
            <person name="Jia N."/>
            <person name="Wang J."/>
            <person name="Shi W."/>
            <person name="Du L."/>
            <person name="Sun Y."/>
            <person name="Zhan W."/>
            <person name="Jiang J."/>
            <person name="Wang Q."/>
            <person name="Zhang B."/>
            <person name="Ji P."/>
            <person name="Sakyi L.B."/>
            <person name="Cui X."/>
            <person name="Yuan T."/>
            <person name="Jiang B."/>
            <person name="Yang W."/>
            <person name="Lam T.T.-Y."/>
            <person name="Chang Q."/>
            <person name="Ding S."/>
            <person name="Wang X."/>
            <person name="Zhu J."/>
            <person name="Ruan X."/>
            <person name="Zhao L."/>
            <person name="Wei J."/>
            <person name="Que T."/>
            <person name="Du C."/>
            <person name="Cheng J."/>
            <person name="Dai P."/>
            <person name="Han X."/>
            <person name="Huang E."/>
            <person name="Gao Y."/>
            <person name="Liu J."/>
            <person name="Shao H."/>
            <person name="Ye R."/>
            <person name="Li L."/>
            <person name="Wei W."/>
            <person name="Wang X."/>
            <person name="Wang C."/>
            <person name="Yang T."/>
            <person name="Huo Q."/>
            <person name="Li W."/>
            <person name="Guo W."/>
            <person name="Chen H."/>
            <person name="Zhou L."/>
            <person name="Ni X."/>
            <person name="Tian J."/>
            <person name="Zhou Y."/>
            <person name="Sheng Y."/>
            <person name="Liu T."/>
            <person name="Pan Y."/>
            <person name="Xia L."/>
            <person name="Li J."/>
            <person name="Zhao F."/>
            <person name="Cao W."/>
        </authorList>
    </citation>
    <scope>NUCLEOTIDE SEQUENCE</scope>
    <source>
        <strain evidence="1">Dsil-2018</strain>
    </source>
</reference>
<evidence type="ECO:0000313" key="2">
    <source>
        <dbReference type="Proteomes" id="UP000821865"/>
    </source>
</evidence>
<accession>A0ACB8D0S4</accession>
<organism evidence="1 2">
    <name type="scientific">Dermacentor silvarum</name>
    <name type="common">Tick</name>
    <dbReference type="NCBI Taxonomy" id="543639"/>
    <lineage>
        <taxon>Eukaryota</taxon>
        <taxon>Metazoa</taxon>
        <taxon>Ecdysozoa</taxon>
        <taxon>Arthropoda</taxon>
        <taxon>Chelicerata</taxon>
        <taxon>Arachnida</taxon>
        <taxon>Acari</taxon>
        <taxon>Parasitiformes</taxon>
        <taxon>Ixodida</taxon>
        <taxon>Ixodoidea</taxon>
        <taxon>Ixodidae</taxon>
        <taxon>Rhipicephalinae</taxon>
        <taxon>Dermacentor</taxon>
    </lineage>
</organism>
<name>A0ACB8D0S4_DERSI</name>
<protein>
    <submittedName>
        <fullName evidence="1">Uncharacterized protein</fullName>
    </submittedName>
</protein>
<evidence type="ECO:0000313" key="1">
    <source>
        <dbReference type="EMBL" id="KAH7954862.1"/>
    </source>
</evidence>